<dbReference type="AlphaFoldDB" id="A0A4Q2KCG7"/>
<evidence type="ECO:0000313" key="2">
    <source>
        <dbReference type="EMBL" id="RXZ62288.1"/>
    </source>
</evidence>
<gene>
    <name evidence="2" type="ORF">ESZ91_07800</name>
</gene>
<feature type="chain" id="PRO_5020846398" evidence="1">
    <location>
        <begin position="21"/>
        <end position="490"/>
    </location>
</feature>
<proteinExistence type="predicted"/>
<dbReference type="InterPro" id="IPR006059">
    <property type="entry name" value="SBP"/>
</dbReference>
<dbReference type="EMBL" id="SDOZ01000002">
    <property type="protein sequence ID" value="RXZ62288.1"/>
    <property type="molecule type" value="Genomic_DNA"/>
</dbReference>
<evidence type="ECO:0000313" key="3">
    <source>
        <dbReference type="Proteomes" id="UP000291269"/>
    </source>
</evidence>
<organism evidence="2 3">
    <name type="scientific">Candidatus Borkfalkia ceftriaxoniphila</name>
    <dbReference type="NCBI Taxonomy" id="2508949"/>
    <lineage>
        <taxon>Bacteria</taxon>
        <taxon>Bacillati</taxon>
        <taxon>Bacillota</taxon>
        <taxon>Clostridia</taxon>
        <taxon>Christensenellales</taxon>
        <taxon>Christensenellaceae</taxon>
        <taxon>Candidatus Borkfalkia</taxon>
    </lineage>
</organism>
<dbReference type="RefSeq" id="WP_129225851.1">
    <property type="nucleotide sequence ID" value="NZ_SDOZ01000002.1"/>
</dbReference>
<reference evidence="2 3" key="1">
    <citation type="journal article" date="2019" name="Gut">
        <title>Antibiotics-induced monodominance of a novel gut bacterial order.</title>
        <authorList>
            <person name="Hildebrand F."/>
            <person name="Moitinho-Silva L."/>
            <person name="Blasche S."/>
            <person name="Jahn M.T."/>
            <person name="Gossmann T.I."/>
            <person name="Heuerta-Cepas J."/>
            <person name="Hercog R."/>
            <person name="Luetge M."/>
            <person name="Bahram M."/>
            <person name="Pryszlak A."/>
            <person name="Alves R.J."/>
            <person name="Waszak S.M."/>
            <person name="Zhu A."/>
            <person name="Ye L."/>
            <person name="Costea P.I."/>
            <person name="Aalvink S."/>
            <person name="Belzer C."/>
            <person name="Forslund S.K."/>
            <person name="Sunagawa S."/>
            <person name="Hentschel U."/>
            <person name="Merten C."/>
            <person name="Patil K.R."/>
            <person name="Benes V."/>
            <person name="Bork P."/>
        </authorList>
    </citation>
    <scope>NUCLEOTIDE SEQUENCE [LARGE SCALE GENOMIC DNA]</scope>
    <source>
        <strain evidence="2 3">HDS1380</strain>
    </source>
</reference>
<keyword evidence="3" id="KW-1185">Reference proteome</keyword>
<keyword evidence="1" id="KW-0732">Signal</keyword>
<dbReference type="PROSITE" id="PS51257">
    <property type="entry name" value="PROKAR_LIPOPROTEIN"/>
    <property type="match status" value="1"/>
</dbReference>
<dbReference type="Proteomes" id="UP000291269">
    <property type="component" value="Unassembled WGS sequence"/>
</dbReference>
<dbReference type="OrthoDB" id="362670at2"/>
<comment type="caution">
    <text evidence="2">The sequence shown here is derived from an EMBL/GenBank/DDBJ whole genome shotgun (WGS) entry which is preliminary data.</text>
</comment>
<protein>
    <submittedName>
        <fullName evidence="2">Extracellular solute-binding protein</fullName>
    </submittedName>
</protein>
<name>A0A4Q2KCG7_9FIRM</name>
<dbReference type="InterPro" id="IPR050490">
    <property type="entry name" value="Bact_solute-bd_prot1"/>
</dbReference>
<accession>A0A4Q2KCG7</accession>
<sequence>MKKIITVILTVILALSMFTACDFRPGGGGGEGNQEMLGNIVLNPDSGFEGTLKIAAPDVASHRNALNAFIGSFQKKYPKIKVEPTYLDLNGYKASIGRVAAASMKDPANMYDIFWLDQNYINEWIDLDILSPLESLMDADESIDEEDLNAQMLKVSSVNDKLYMMPRDYNQVVMYYNKAMFKAAKVDYPTDEMTGEEFKAMCEKLATNIAKLDDKTNDYGAVYADVCNYIVDCNVAWSSLDYPLVKSFGGSVVNEQGEVVFDSPETTAAIQYWGDLVNTKVGGIALAIDLTTGADRNGVQFRMQQSPIYLHARAVMSDILNEETMGGQTYLGIGNNNLGVAALPNFGGEYAVGAGCSGYAMYKNCAHGTEAWQFLKHVVSIEGQNAYSETGDCVPVRTSLLTDPTATWRTCLPEKLGSDFNHDAFIYKMDEAACSVNDFYPYVPFAAQAYVTARIEEAFKSCISGSTANFPWNLKAAADKMVSDIKTANG</sequence>
<dbReference type="SUPFAM" id="SSF53850">
    <property type="entry name" value="Periplasmic binding protein-like II"/>
    <property type="match status" value="1"/>
</dbReference>
<dbReference type="Gene3D" id="3.40.190.10">
    <property type="entry name" value="Periplasmic binding protein-like II"/>
    <property type="match status" value="1"/>
</dbReference>
<dbReference type="Pfam" id="PF13416">
    <property type="entry name" value="SBP_bac_8"/>
    <property type="match status" value="1"/>
</dbReference>
<feature type="signal peptide" evidence="1">
    <location>
        <begin position="1"/>
        <end position="20"/>
    </location>
</feature>
<evidence type="ECO:0000256" key="1">
    <source>
        <dbReference type="SAM" id="SignalP"/>
    </source>
</evidence>
<dbReference type="PANTHER" id="PTHR43649:SF12">
    <property type="entry name" value="DIACETYLCHITOBIOSE BINDING PROTEIN DASA"/>
    <property type="match status" value="1"/>
</dbReference>
<dbReference type="PANTHER" id="PTHR43649">
    <property type="entry name" value="ARABINOSE-BINDING PROTEIN-RELATED"/>
    <property type="match status" value="1"/>
</dbReference>